<gene>
    <name evidence="2" type="ORF">GCM10017083_22250</name>
</gene>
<evidence type="ECO:0000313" key="2">
    <source>
        <dbReference type="EMBL" id="GHD49683.1"/>
    </source>
</evidence>
<reference evidence="2" key="1">
    <citation type="journal article" date="2014" name="Int. J. Syst. Evol. Microbiol.">
        <title>Complete genome sequence of Corynebacterium casei LMG S-19264T (=DSM 44701T), isolated from a smear-ripened cheese.</title>
        <authorList>
            <consortium name="US DOE Joint Genome Institute (JGI-PGF)"/>
            <person name="Walter F."/>
            <person name="Albersmeier A."/>
            <person name="Kalinowski J."/>
            <person name="Ruckert C."/>
        </authorList>
    </citation>
    <scope>NUCLEOTIDE SEQUENCE</scope>
    <source>
        <strain evidence="2">KCTC 42651</strain>
    </source>
</reference>
<feature type="region of interest" description="Disordered" evidence="1">
    <location>
        <begin position="33"/>
        <end position="83"/>
    </location>
</feature>
<protein>
    <submittedName>
        <fullName evidence="2">Uncharacterized protein</fullName>
    </submittedName>
</protein>
<name>A0A919CPY1_9PROT</name>
<organism evidence="2 3">
    <name type="scientific">Thalassobaculum fulvum</name>
    <dbReference type="NCBI Taxonomy" id="1633335"/>
    <lineage>
        <taxon>Bacteria</taxon>
        <taxon>Pseudomonadati</taxon>
        <taxon>Pseudomonadota</taxon>
        <taxon>Alphaproteobacteria</taxon>
        <taxon>Rhodospirillales</taxon>
        <taxon>Thalassobaculaceae</taxon>
        <taxon>Thalassobaculum</taxon>
    </lineage>
</organism>
<dbReference type="Proteomes" id="UP000630353">
    <property type="component" value="Unassembled WGS sequence"/>
</dbReference>
<evidence type="ECO:0000256" key="1">
    <source>
        <dbReference type="SAM" id="MobiDB-lite"/>
    </source>
</evidence>
<reference evidence="2" key="2">
    <citation type="submission" date="2020-09" db="EMBL/GenBank/DDBJ databases">
        <authorList>
            <person name="Sun Q."/>
            <person name="Kim S."/>
        </authorList>
    </citation>
    <scope>NUCLEOTIDE SEQUENCE</scope>
    <source>
        <strain evidence="2">KCTC 42651</strain>
    </source>
</reference>
<keyword evidence="3" id="KW-1185">Reference proteome</keyword>
<proteinExistence type="predicted"/>
<sequence length="83" mass="8506">MPTAWLPWPGNTKARPLFVSPIISPVAISLGGLPPFSGGEMRPGAPDVKARGAVGAETAPVSTGREKGNSPRSECGPAKRRSA</sequence>
<comment type="caution">
    <text evidence="2">The sequence shown here is derived from an EMBL/GenBank/DDBJ whole genome shotgun (WGS) entry which is preliminary data.</text>
</comment>
<evidence type="ECO:0000313" key="3">
    <source>
        <dbReference type="Proteomes" id="UP000630353"/>
    </source>
</evidence>
<dbReference type="AlphaFoldDB" id="A0A919CPY1"/>
<accession>A0A919CPY1</accession>
<dbReference type="EMBL" id="BMZS01000004">
    <property type="protein sequence ID" value="GHD49683.1"/>
    <property type="molecule type" value="Genomic_DNA"/>
</dbReference>